<organism evidence="2 3">
    <name type="scientific">Thermoflexus hugenholtzii JAD2</name>
    <dbReference type="NCBI Taxonomy" id="877466"/>
    <lineage>
        <taxon>Bacteria</taxon>
        <taxon>Bacillati</taxon>
        <taxon>Chloroflexota</taxon>
        <taxon>Thermoflexia</taxon>
        <taxon>Thermoflexales</taxon>
        <taxon>Thermoflexaceae</taxon>
        <taxon>Thermoflexus</taxon>
    </lineage>
</organism>
<proteinExistence type="predicted"/>
<dbReference type="GO" id="GO:0016020">
    <property type="term" value="C:membrane"/>
    <property type="evidence" value="ECO:0007669"/>
    <property type="project" value="TreeGrafter"/>
</dbReference>
<accession>A0A212QJ90</accession>
<evidence type="ECO:0000259" key="1">
    <source>
        <dbReference type="Pfam" id="PF00561"/>
    </source>
</evidence>
<keyword evidence="3" id="KW-1185">Reference proteome</keyword>
<dbReference type="Gene3D" id="3.40.50.1820">
    <property type="entry name" value="alpha/beta hydrolase"/>
    <property type="match status" value="1"/>
</dbReference>
<dbReference type="InParanoid" id="A0A212QJ90"/>
<name>A0A212QJ90_9CHLR</name>
<dbReference type="EMBL" id="FYEK01000007">
    <property type="protein sequence ID" value="SNB59375.1"/>
    <property type="molecule type" value="Genomic_DNA"/>
</dbReference>
<dbReference type="PANTHER" id="PTHR43798">
    <property type="entry name" value="MONOACYLGLYCEROL LIPASE"/>
    <property type="match status" value="1"/>
</dbReference>
<dbReference type="Proteomes" id="UP000197025">
    <property type="component" value="Unassembled WGS sequence"/>
</dbReference>
<dbReference type="OrthoDB" id="9773293at2"/>
<dbReference type="AlphaFoldDB" id="A0A212QJ90"/>
<dbReference type="InterPro" id="IPR029058">
    <property type="entry name" value="AB_hydrolase_fold"/>
</dbReference>
<dbReference type="PANTHER" id="PTHR43798:SF33">
    <property type="entry name" value="HYDROLASE, PUTATIVE (AFU_ORTHOLOGUE AFUA_2G14860)-RELATED"/>
    <property type="match status" value="1"/>
</dbReference>
<dbReference type="InterPro" id="IPR050266">
    <property type="entry name" value="AB_hydrolase_sf"/>
</dbReference>
<dbReference type="RefSeq" id="WP_088570235.1">
    <property type="nucleotide sequence ID" value="NZ_FYEK01000007.1"/>
</dbReference>
<evidence type="ECO:0000313" key="3">
    <source>
        <dbReference type="Proteomes" id="UP000197025"/>
    </source>
</evidence>
<dbReference type="PRINTS" id="PR00111">
    <property type="entry name" value="ABHYDROLASE"/>
</dbReference>
<feature type="domain" description="AB hydrolase-1" evidence="1">
    <location>
        <begin position="27"/>
        <end position="268"/>
    </location>
</feature>
<gene>
    <name evidence="2" type="ORF">SAMN02746019_00024490</name>
</gene>
<reference evidence="3" key="1">
    <citation type="submission" date="2017-06" db="EMBL/GenBank/DDBJ databases">
        <authorList>
            <person name="Varghese N."/>
            <person name="Submissions S."/>
        </authorList>
    </citation>
    <scope>NUCLEOTIDE SEQUENCE [LARGE SCALE GENOMIC DNA]</scope>
    <source>
        <strain evidence="3">JAD2</strain>
    </source>
</reference>
<dbReference type="SUPFAM" id="SSF53474">
    <property type="entry name" value="alpha/beta-Hydrolases"/>
    <property type="match status" value="1"/>
</dbReference>
<protein>
    <submittedName>
        <fullName evidence="2">Pimeloyl-ACP methyl ester carboxylesterase</fullName>
    </submittedName>
</protein>
<sequence>MTVAPRTCWVSGEVRLRVLEWPGEKGTILALHGLTGYAETFLPLIPALNPPYRVLSMDLRGRGESEQPADPQAYGLEAHLRDIAAVLEALAPEGALLMGHSLGAMLSLAVAAAHPHRVRGLILFDGGPLPSRAFSESLNQVLNARVEELPSLEAFRELVRSMPFLQPFDERLMPILEAGLIREPDGRVRVKFPSRLGAQEATELGAIWNERLRGYAGRIRCPALLLKAPVGTFGPHDRFFTEAEEGLLREVIPQVRVVEVPGTTHYTIVLGHHPERDRLVRAFVEEVLG</sequence>
<dbReference type="InterPro" id="IPR000073">
    <property type="entry name" value="AB_hydrolase_1"/>
</dbReference>
<dbReference type="Pfam" id="PF00561">
    <property type="entry name" value="Abhydrolase_1"/>
    <property type="match status" value="1"/>
</dbReference>
<evidence type="ECO:0000313" key="2">
    <source>
        <dbReference type="EMBL" id="SNB59375.1"/>
    </source>
</evidence>